<dbReference type="Pfam" id="PF00240">
    <property type="entry name" value="ubiquitin"/>
    <property type="match status" value="1"/>
</dbReference>
<dbReference type="InterPro" id="IPR029071">
    <property type="entry name" value="Ubiquitin-like_domsf"/>
</dbReference>
<evidence type="ECO:0000259" key="1">
    <source>
        <dbReference type="PROSITE" id="PS50053"/>
    </source>
</evidence>
<comment type="caution">
    <text evidence="2">The sequence shown here is derived from an EMBL/GenBank/DDBJ whole genome shotgun (WGS) entry which is preliminary data.</text>
</comment>
<dbReference type="SMART" id="SM00213">
    <property type="entry name" value="UBQ"/>
    <property type="match status" value="2"/>
</dbReference>
<dbReference type="InterPro" id="IPR000626">
    <property type="entry name" value="Ubiquitin-like_dom"/>
</dbReference>
<organism evidence="2 3">
    <name type="scientific">Muraenolepis orangiensis</name>
    <name type="common">Patagonian moray cod</name>
    <dbReference type="NCBI Taxonomy" id="630683"/>
    <lineage>
        <taxon>Eukaryota</taxon>
        <taxon>Metazoa</taxon>
        <taxon>Chordata</taxon>
        <taxon>Craniata</taxon>
        <taxon>Vertebrata</taxon>
        <taxon>Euteleostomi</taxon>
        <taxon>Actinopterygii</taxon>
        <taxon>Neopterygii</taxon>
        <taxon>Teleostei</taxon>
        <taxon>Neoteleostei</taxon>
        <taxon>Acanthomorphata</taxon>
        <taxon>Zeiogadaria</taxon>
        <taxon>Gadariae</taxon>
        <taxon>Gadiformes</taxon>
        <taxon>Muraenolepidoidei</taxon>
        <taxon>Muraenolepididae</taxon>
        <taxon>Muraenolepis</taxon>
    </lineage>
</organism>
<dbReference type="SUPFAM" id="SSF54236">
    <property type="entry name" value="Ubiquitin-like"/>
    <property type="match status" value="2"/>
</dbReference>
<keyword evidence="3" id="KW-1185">Reference proteome</keyword>
<evidence type="ECO:0000313" key="3">
    <source>
        <dbReference type="Proteomes" id="UP001148018"/>
    </source>
</evidence>
<dbReference type="Proteomes" id="UP001148018">
    <property type="component" value="Unassembled WGS sequence"/>
</dbReference>
<dbReference type="InterPro" id="IPR050158">
    <property type="entry name" value="Ubiquitin_ubiquitin-like"/>
</dbReference>
<evidence type="ECO:0000313" key="2">
    <source>
        <dbReference type="EMBL" id="KAJ3603929.1"/>
    </source>
</evidence>
<proteinExistence type="predicted"/>
<dbReference type="Pfam" id="PF14560">
    <property type="entry name" value="Ubiquitin_2"/>
    <property type="match status" value="1"/>
</dbReference>
<dbReference type="PRINTS" id="PR00348">
    <property type="entry name" value="UBIQUITIN"/>
</dbReference>
<accession>A0A9Q0EC82</accession>
<dbReference type="AlphaFoldDB" id="A0A9Q0EC82"/>
<dbReference type="InterPro" id="IPR019956">
    <property type="entry name" value="Ubiquitin_dom"/>
</dbReference>
<name>A0A9Q0EC82_9TELE</name>
<dbReference type="OrthoDB" id="1885901at2759"/>
<sequence>MDIKVTSMSGESYVLPVQSDTTVASLKILIAHRFQLSSGVAVERLLYDNQQSGQRTTLDDSSRSLGSYEVPPHANISVLFTPPASIEVFLRTEKGQTHTYTVAPGETVAAFKLKVRQREGVIEDQQRLIHEGKQLDVGSRTLESYHVKQESTVYLTGRLRGG</sequence>
<dbReference type="PROSITE" id="PS50053">
    <property type="entry name" value="UBIQUITIN_2"/>
    <property type="match status" value="2"/>
</dbReference>
<dbReference type="CDD" id="cd17039">
    <property type="entry name" value="Ubl_ubiquitin_like"/>
    <property type="match status" value="1"/>
</dbReference>
<dbReference type="Gene3D" id="3.10.20.90">
    <property type="entry name" value="Phosphatidylinositol 3-kinase Catalytic Subunit, Chain A, domain 1"/>
    <property type="match status" value="2"/>
</dbReference>
<protein>
    <recommendedName>
        <fullName evidence="1">Ubiquitin-like domain-containing protein</fullName>
    </recommendedName>
</protein>
<feature type="domain" description="Ubiquitin-like" evidence="1">
    <location>
        <begin position="1"/>
        <end position="85"/>
    </location>
</feature>
<dbReference type="PANTHER" id="PTHR10666">
    <property type="entry name" value="UBIQUITIN"/>
    <property type="match status" value="1"/>
</dbReference>
<dbReference type="EMBL" id="JANIIK010000044">
    <property type="protein sequence ID" value="KAJ3603929.1"/>
    <property type="molecule type" value="Genomic_DNA"/>
</dbReference>
<feature type="domain" description="Ubiquitin-like" evidence="1">
    <location>
        <begin position="86"/>
        <end position="162"/>
    </location>
</feature>
<gene>
    <name evidence="2" type="ORF">NHX12_028670</name>
</gene>
<reference evidence="2" key="1">
    <citation type="submission" date="2022-07" db="EMBL/GenBank/DDBJ databases">
        <title>Chromosome-level genome of Muraenolepis orangiensis.</title>
        <authorList>
            <person name="Kim J."/>
        </authorList>
    </citation>
    <scope>NUCLEOTIDE SEQUENCE</scope>
    <source>
        <strain evidence="2">KU_S4_2022</strain>
        <tissue evidence="2">Muscle</tissue>
    </source>
</reference>